<protein>
    <submittedName>
        <fullName evidence="1">Uncharacterized protein</fullName>
    </submittedName>
</protein>
<organism evidence="1 2">
    <name type="scientific">Escherichia coli</name>
    <dbReference type="NCBI Taxonomy" id="562"/>
    <lineage>
        <taxon>Bacteria</taxon>
        <taxon>Pseudomonadati</taxon>
        <taxon>Pseudomonadota</taxon>
        <taxon>Gammaproteobacteria</taxon>
        <taxon>Enterobacterales</taxon>
        <taxon>Enterobacteriaceae</taxon>
        <taxon>Escherichia</taxon>
    </lineage>
</organism>
<proteinExistence type="predicted"/>
<reference evidence="1 2" key="1">
    <citation type="submission" date="2018-06" db="EMBL/GenBank/DDBJ databases">
        <authorList>
            <consortium name="Pathogen Informatics"/>
            <person name="Doyle S."/>
        </authorList>
    </citation>
    <scope>NUCLEOTIDE SEQUENCE [LARGE SCALE GENOMIC DNA]</scope>
    <source>
        <strain evidence="1 2">NCTC11126</strain>
    </source>
</reference>
<evidence type="ECO:0000313" key="2">
    <source>
        <dbReference type="Proteomes" id="UP000250561"/>
    </source>
</evidence>
<dbReference type="AlphaFoldDB" id="A0A2X1JQ27"/>
<dbReference type="EMBL" id="UARS01000007">
    <property type="protein sequence ID" value="SPW48239.1"/>
    <property type="molecule type" value="Genomic_DNA"/>
</dbReference>
<accession>A0A2X1JQ27</accession>
<name>A0A2X1JQ27_ECOLX</name>
<dbReference type="Proteomes" id="UP000250561">
    <property type="component" value="Unassembled WGS sequence"/>
</dbReference>
<evidence type="ECO:0000313" key="1">
    <source>
        <dbReference type="EMBL" id="SPW48239.1"/>
    </source>
</evidence>
<sequence>MQYLFMIQLWPFYGGNTDFEQLGMVIQIYIIKLLLNKRFNDFKNSFYDNRKF</sequence>
<gene>
    <name evidence="1" type="ORF">NCTC11126_03726</name>
</gene>